<dbReference type="EMBL" id="JACHNU010000006">
    <property type="protein sequence ID" value="MBB4664283.1"/>
    <property type="molecule type" value="Genomic_DNA"/>
</dbReference>
<comment type="cofactor">
    <cofactor evidence="4">
        <name>Mn(2+)</name>
        <dbReference type="ChEBI" id="CHEBI:29035"/>
    </cofactor>
    <text evidence="4">Binds 2 manganese ions per subunit.</text>
</comment>
<dbReference type="RefSeq" id="WP_221243184.1">
    <property type="nucleotide sequence ID" value="NZ_JACHNU010000006.1"/>
</dbReference>
<dbReference type="EC" id="3.5.3.8" evidence="6"/>
<dbReference type="Gene3D" id="3.40.800.10">
    <property type="entry name" value="Ureohydrolase domain"/>
    <property type="match status" value="1"/>
</dbReference>
<dbReference type="GO" id="GO:0008783">
    <property type="term" value="F:agmatinase activity"/>
    <property type="evidence" value="ECO:0007669"/>
    <property type="project" value="UniProtKB-EC"/>
</dbReference>
<protein>
    <submittedName>
        <fullName evidence="6">Formiminoglutamase/agmatinase</fullName>
        <ecNumber evidence="6">3.5.3.11</ecNumber>
        <ecNumber evidence="6">3.5.3.8</ecNumber>
    </submittedName>
</protein>
<feature type="binding site" evidence="4">
    <location>
        <position position="124"/>
    </location>
    <ligand>
        <name>Mn(2+)</name>
        <dbReference type="ChEBI" id="CHEBI:29035"/>
        <label>2</label>
    </ligand>
</feature>
<feature type="binding site" evidence="4">
    <location>
        <position position="213"/>
    </location>
    <ligand>
        <name>Mn(2+)</name>
        <dbReference type="ChEBI" id="CHEBI:29035"/>
        <label>1</label>
    </ligand>
</feature>
<dbReference type="Pfam" id="PF00491">
    <property type="entry name" value="Arginase"/>
    <property type="match status" value="1"/>
</dbReference>
<dbReference type="PROSITE" id="PS01053">
    <property type="entry name" value="ARGINASE_1"/>
    <property type="match status" value="1"/>
</dbReference>
<dbReference type="EC" id="3.5.3.11" evidence="6"/>
<dbReference type="GO" id="GO:0050415">
    <property type="term" value="F:formimidoylglutamase activity"/>
    <property type="evidence" value="ECO:0007669"/>
    <property type="project" value="UniProtKB-EC"/>
</dbReference>
<sequence>MIGFPWDGGASLGAPGGRYGPEAVRGAIGWWLDRVRGDRVWDVEAGDVVDLGGLRLRDRGDVAIAGHDAEATFAAAADAIGAAHDAGEVPIVLGGDHSITIPAVRALAARSERFGVVQLDAHLDLVDESPAQGRLSQSSPMRRAIELEQGSPRRLVQVGLRSFNYPDFRDWCRERGITQLTAAEALRRGAEQVADEALATATADGARLYLTVDLDCLDPSVAPGVGHQEPGGLPFAFVSTVVRRLAPHVAAFDVAELNPMRDPLGVTAGVAARLVLDFVVAAARAAATQPVSDRVAAPVR</sequence>
<dbReference type="AlphaFoldDB" id="A0A840IJC7"/>
<evidence type="ECO:0000313" key="6">
    <source>
        <dbReference type="EMBL" id="MBB4664283.1"/>
    </source>
</evidence>
<comment type="caution">
    <text evidence="6">The sequence shown here is derived from an EMBL/GenBank/DDBJ whole genome shotgun (WGS) entry which is preliminary data.</text>
</comment>
<name>A0A840IJC7_9ACTN</name>
<evidence type="ECO:0000256" key="3">
    <source>
        <dbReference type="ARBA" id="ARBA00022801"/>
    </source>
</evidence>
<accession>A0A840IJC7</accession>
<evidence type="ECO:0000256" key="1">
    <source>
        <dbReference type="ARBA" id="ARBA00009227"/>
    </source>
</evidence>
<dbReference type="InterPro" id="IPR020855">
    <property type="entry name" value="Ureohydrolase_Mn_BS"/>
</dbReference>
<dbReference type="PROSITE" id="PS51409">
    <property type="entry name" value="ARGINASE_2"/>
    <property type="match status" value="1"/>
</dbReference>
<keyword evidence="3 5" id="KW-0378">Hydrolase</keyword>
<dbReference type="PIRSF" id="PIRSF036979">
    <property type="entry name" value="Arginase"/>
    <property type="match status" value="1"/>
</dbReference>
<dbReference type="InterPro" id="IPR023696">
    <property type="entry name" value="Ureohydrolase_dom_sf"/>
</dbReference>
<dbReference type="SUPFAM" id="SSF52768">
    <property type="entry name" value="Arginase/deacetylase"/>
    <property type="match status" value="1"/>
</dbReference>
<keyword evidence="2 4" id="KW-0479">Metal-binding</keyword>
<dbReference type="InterPro" id="IPR006035">
    <property type="entry name" value="Ureohydrolase"/>
</dbReference>
<dbReference type="PANTHER" id="PTHR11358:SF26">
    <property type="entry name" value="GUANIDINO ACID HYDROLASE, MITOCHONDRIAL"/>
    <property type="match status" value="1"/>
</dbReference>
<gene>
    <name evidence="6" type="ORF">BDZ31_003886</name>
</gene>
<dbReference type="PRINTS" id="PR00116">
    <property type="entry name" value="ARGINASE"/>
</dbReference>
<evidence type="ECO:0000256" key="5">
    <source>
        <dbReference type="RuleBase" id="RU003684"/>
    </source>
</evidence>
<evidence type="ECO:0000256" key="2">
    <source>
        <dbReference type="ARBA" id="ARBA00022723"/>
    </source>
</evidence>
<dbReference type="PANTHER" id="PTHR11358">
    <property type="entry name" value="ARGINASE/AGMATINASE"/>
    <property type="match status" value="1"/>
</dbReference>
<dbReference type="CDD" id="cd09990">
    <property type="entry name" value="Agmatinase-like"/>
    <property type="match status" value="1"/>
</dbReference>
<proteinExistence type="inferred from homology"/>
<dbReference type="GO" id="GO:0046872">
    <property type="term" value="F:metal ion binding"/>
    <property type="evidence" value="ECO:0007669"/>
    <property type="project" value="UniProtKB-KW"/>
</dbReference>
<dbReference type="GO" id="GO:0033389">
    <property type="term" value="P:putrescine biosynthetic process from arginine, via agmatine"/>
    <property type="evidence" value="ECO:0007669"/>
    <property type="project" value="TreeGrafter"/>
</dbReference>
<evidence type="ECO:0000313" key="7">
    <source>
        <dbReference type="Proteomes" id="UP000585272"/>
    </source>
</evidence>
<reference evidence="6 7" key="1">
    <citation type="submission" date="2020-08" db="EMBL/GenBank/DDBJ databases">
        <title>Genomic Encyclopedia of Archaeal and Bacterial Type Strains, Phase II (KMG-II): from individual species to whole genera.</title>
        <authorList>
            <person name="Goeker M."/>
        </authorList>
    </citation>
    <scope>NUCLEOTIDE SEQUENCE [LARGE SCALE GENOMIC DNA]</scope>
    <source>
        <strain evidence="6 7">DSM 23288</strain>
    </source>
</reference>
<feature type="binding site" evidence="4">
    <location>
        <position position="120"/>
    </location>
    <ligand>
        <name>Mn(2+)</name>
        <dbReference type="ChEBI" id="CHEBI:29035"/>
        <label>1</label>
    </ligand>
</feature>
<keyword evidence="7" id="KW-1185">Reference proteome</keyword>
<dbReference type="Proteomes" id="UP000585272">
    <property type="component" value="Unassembled WGS sequence"/>
</dbReference>
<feature type="binding site" evidence="4">
    <location>
        <position position="97"/>
    </location>
    <ligand>
        <name>Mn(2+)</name>
        <dbReference type="ChEBI" id="CHEBI:29035"/>
        <label>1</label>
    </ligand>
</feature>
<comment type="similarity">
    <text evidence="1">Belongs to the arginase family. Agmatinase subfamily.</text>
</comment>
<evidence type="ECO:0000256" key="4">
    <source>
        <dbReference type="PIRSR" id="PIRSR036979-1"/>
    </source>
</evidence>
<feature type="binding site" evidence="4">
    <location>
        <position position="215"/>
    </location>
    <ligand>
        <name>Mn(2+)</name>
        <dbReference type="ChEBI" id="CHEBI:29035"/>
        <label>1</label>
    </ligand>
</feature>
<keyword evidence="4" id="KW-0464">Manganese</keyword>
<organism evidence="6 7">
    <name type="scientific">Conexibacter arvalis</name>
    <dbReference type="NCBI Taxonomy" id="912552"/>
    <lineage>
        <taxon>Bacteria</taxon>
        <taxon>Bacillati</taxon>
        <taxon>Actinomycetota</taxon>
        <taxon>Thermoleophilia</taxon>
        <taxon>Solirubrobacterales</taxon>
        <taxon>Conexibacteraceae</taxon>
        <taxon>Conexibacter</taxon>
    </lineage>
</organism>
<feature type="binding site" evidence="4">
    <location>
        <position position="122"/>
    </location>
    <ligand>
        <name>Mn(2+)</name>
        <dbReference type="ChEBI" id="CHEBI:29035"/>
        <label>1</label>
    </ligand>
</feature>